<reference evidence="13" key="1">
    <citation type="journal article" date="2020" name="Cell">
        <title>Large-Scale Comparative Analyses of Tick Genomes Elucidate Their Genetic Diversity and Vector Capacities.</title>
        <authorList>
            <consortium name="Tick Genome and Microbiome Consortium (TIGMIC)"/>
            <person name="Jia N."/>
            <person name="Wang J."/>
            <person name="Shi W."/>
            <person name="Du L."/>
            <person name="Sun Y."/>
            <person name="Zhan W."/>
            <person name="Jiang J.F."/>
            <person name="Wang Q."/>
            <person name="Zhang B."/>
            <person name="Ji P."/>
            <person name="Bell-Sakyi L."/>
            <person name="Cui X.M."/>
            <person name="Yuan T.T."/>
            <person name="Jiang B.G."/>
            <person name="Yang W.F."/>
            <person name="Lam T.T."/>
            <person name="Chang Q.C."/>
            <person name="Ding S.J."/>
            <person name="Wang X.J."/>
            <person name="Zhu J.G."/>
            <person name="Ruan X.D."/>
            <person name="Zhao L."/>
            <person name="Wei J.T."/>
            <person name="Ye R.Z."/>
            <person name="Que T.C."/>
            <person name="Du C.H."/>
            <person name="Zhou Y.H."/>
            <person name="Cheng J.X."/>
            <person name="Dai P.F."/>
            <person name="Guo W.B."/>
            <person name="Han X.H."/>
            <person name="Huang E.J."/>
            <person name="Li L.F."/>
            <person name="Wei W."/>
            <person name="Gao Y.C."/>
            <person name="Liu J.Z."/>
            <person name="Shao H.Z."/>
            <person name="Wang X."/>
            <person name="Wang C.C."/>
            <person name="Yang T.C."/>
            <person name="Huo Q.B."/>
            <person name="Li W."/>
            <person name="Chen H.Y."/>
            <person name="Chen S.E."/>
            <person name="Zhou L.G."/>
            <person name="Ni X.B."/>
            <person name="Tian J.H."/>
            <person name="Sheng Y."/>
            <person name="Liu T."/>
            <person name="Pan Y.S."/>
            <person name="Xia L.Y."/>
            <person name="Li J."/>
            <person name="Zhao F."/>
            <person name="Cao W.C."/>
        </authorList>
    </citation>
    <scope>NUCLEOTIDE SEQUENCE</scope>
    <source>
        <strain evidence="13">Rmic-2018</strain>
    </source>
</reference>
<evidence type="ECO:0000256" key="10">
    <source>
        <dbReference type="ARBA" id="ARBA00023180"/>
    </source>
</evidence>
<dbReference type="EMBL" id="JABSTU010000010">
    <property type="protein sequence ID" value="KAH8020056.1"/>
    <property type="molecule type" value="Genomic_DNA"/>
</dbReference>
<keyword evidence="14" id="KW-1185">Reference proteome</keyword>
<evidence type="ECO:0008006" key="15">
    <source>
        <dbReference type="Google" id="ProtNLM"/>
    </source>
</evidence>
<dbReference type="Gene3D" id="3.40.720.10">
    <property type="entry name" value="Alkaline Phosphatase, subunit A"/>
    <property type="match status" value="1"/>
</dbReference>
<dbReference type="GO" id="GO:0005789">
    <property type="term" value="C:endoplasmic reticulum membrane"/>
    <property type="evidence" value="ECO:0007669"/>
    <property type="project" value="UniProtKB-SubCell"/>
</dbReference>
<keyword evidence="8 12" id="KW-1133">Transmembrane helix</keyword>
<accession>A0A9J6DDA4</accession>
<dbReference type="SUPFAM" id="SSF53649">
    <property type="entry name" value="Alkaline phosphatase-like"/>
    <property type="match status" value="1"/>
</dbReference>
<evidence type="ECO:0000256" key="12">
    <source>
        <dbReference type="SAM" id="Phobius"/>
    </source>
</evidence>
<comment type="similarity">
    <text evidence="3">Belongs to the PIGG/PIGN/PIGO family. PIGO subfamily.</text>
</comment>
<feature type="compositionally biased region" description="Polar residues" evidence="11">
    <location>
        <begin position="574"/>
        <end position="587"/>
    </location>
</feature>
<organism evidence="13 14">
    <name type="scientific">Rhipicephalus microplus</name>
    <name type="common">Cattle tick</name>
    <name type="synonym">Boophilus microplus</name>
    <dbReference type="NCBI Taxonomy" id="6941"/>
    <lineage>
        <taxon>Eukaryota</taxon>
        <taxon>Metazoa</taxon>
        <taxon>Ecdysozoa</taxon>
        <taxon>Arthropoda</taxon>
        <taxon>Chelicerata</taxon>
        <taxon>Arachnida</taxon>
        <taxon>Acari</taxon>
        <taxon>Parasitiformes</taxon>
        <taxon>Ixodida</taxon>
        <taxon>Ixodoidea</taxon>
        <taxon>Ixodidae</taxon>
        <taxon>Rhipicephalinae</taxon>
        <taxon>Rhipicephalus</taxon>
        <taxon>Boophilus</taxon>
    </lineage>
</organism>
<evidence type="ECO:0000256" key="4">
    <source>
        <dbReference type="ARBA" id="ARBA00022502"/>
    </source>
</evidence>
<dbReference type="InterPro" id="IPR037675">
    <property type="entry name" value="PIG-O_N"/>
</dbReference>
<keyword evidence="7" id="KW-0256">Endoplasmic reticulum</keyword>
<dbReference type="InterPro" id="IPR039524">
    <property type="entry name" value="PIGO/GPI13"/>
</dbReference>
<sequence length="624" mass="68157">MYRSVLLTVALGIAVCGVCLFCCGFLLQRQAIEKHSECSDIAGFYRSTNKSTAALPSPRCWYPAKFKKVVILLIDALKLEFAQYGPPWDENEHYRNKMPVFSELSASTGAQRTVLLKFVADAPTTTVQRLKALMTGGLPTFIDAGTNFYQSEVREDNLINQMFKMGKKVVFMGDDAWVNLFPGKFARAYAYPSFVVKDLHTVDSAVLQHLYPELDNPNRWDVLVAHFLGVDHCGHWLGRNHPAMAAKLTQLDQAIRSVVSKITDDTLLLVMSDHGMTIDGDHGGETEDEVEAVLFLHAKKPFLSPLNNEGSVREISHPPSIAQVDLVPTLAMLFDVPIPYSNLGALLLKAFPGIDGDHADPGQLLPLWLNVQQVSLYLFQTLLAASIFCKGPITLSTSRGCALIFCLVSILTATRLSALFWRCREEHLGQPCEESLLQKNPSDPESWGLERVLVASGCALLLTWCAWPPRSSNGLAGALTRVGLMVATGALLAHWFVQLKPPATIQNVLGSHQGATPHQPSPLLRPAQSEPSAVAPAPKAAVVKSTPPPSELRPETPGSSGLKASPHQARPKIRTTSSHVRVPSSSEEAMDTTVPLVPKVWRGSLERAKKNKKPITGPDDRPAT</sequence>
<dbReference type="PANTHER" id="PTHR23071:SF1">
    <property type="entry name" value="GPI ETHANOLAMINE PHOSPHATE TRANSFERASE 3"/>
    <property type="match status" value="1"/>
</dbReference>
<evidence type="ECO:0000256" key="8">
    <source>
        <dbReference type="ARBA" id="ARBA00022989"/>
    </source>
</evidence>
<keyword evidence="5" id="KW-0808">Transferase</keyword>
<comment type="caution">
    <text evidence="13">The sequence shown here is derived from an EMBL/GenBank/DDBJ whole genome shotgun (WGS) entry which is preliminary data.</text>
</comment>
<evidence type="ECO:0000313" key="14">
    <source>
        <dbReference type="Proteomes" id="UP000821866"/>
    </source>
</evidence>
<keyword evidence="4" id="KW-0337">GPI-anchor biosynthesis</keyword>
<evidence type="ECO:0000313" key="13">
    <source>
        <dbReference type="EMBL" id="KAH8020056.1"/>
    </source>
</evidence>
<proteinExistence type="inferred from homology"/>
<feature type="region of interest" description="Disordered" evidence="11">
    <location>
        <begin position="508"/>
        <end position="624"/>
    </location>
</feature>
<dbReference type="InterPro" id="IPR002591">
    <property type="entry name" value="Phosphodiest/P_Trfase"/>
</dbReference>
<keyword evidence="10" id="KW-0325">Glycoprotein</keyword>
<comment type="pathway">
    <text evidence="2">Glycolipid biosynthesis; glycosylphosphatidylinositol-anchor biosynthesis.</text>
</comment>
<reference evidence="13" key="2">
    <citation type="submission" date="2021-09" db="EMBL/GenBank/DDBJ databases">
        <authorList>
            <person name="Jia N."/>
            <person name="Wang J."/>
            <person name="Shi W."/>
            <person name="Du L."/>
            <person name="Sun Y."/>
            <person name="Zhan W."/>
            <person name="Jiang J."/>
            <person name="Wang Q."/>
            <person name="Zhang B."/>
            <person name="Ji P."/>
            <person name="Sakyi L.B."/>
            <person name="Cui X."/>
            <person name="Yuan T."/>
            <person name="Jiang B."/>
            <person name="Yang W."/>
            <person name="Lam T.T.-Y."/>
            <person name="Chang Q."/>
            <person name="Ding S."/>
            <person name="Wang X."/>
            <person name="Zhu J."/>
            <person name="Ruan X."/>
            <person name="Zhao L."/>
            <person name="Wei J."/>
            <person name="Que T."/>
            <person name="Du C."/>
            <person name="Cheng J."/>
            <person name="Dai P."/>
            <person name="Han X."/>
            <person name="Huang E."/>
            <person name="Gao Y."/>
            <person name="Liu J."/>
            <person name="Shao H."/>
            <person name="Ye R."/>
            <person name="Li L."/>
            <person name="Wei W."/>
            <person name="Wang X."/>
            <person name="Wang C."/>
            <person name="Huo Q."/>
            <person name="Li W."/>
            <person name="Guo W."/>
            <person name="Chen H."/>
            <person name="Chen S."/>
            <person name="Zhou L."/>
            <person name="Zhou L."/>
            <person name="Ni X."/>
            <person name="Tian J."/>
            <person name="Zhou Y."/>
            <person name="Sheng Y."/>
            <person name="Liu T."/>
            <person name="Pan Y."/>
            <person name="Xia L."/>
            <person name="Li J."/>
            <person name="Zhao F."/>
            <person name="Cao W."/>
        </authorList>
    </citation>
    <scope>NUCLEOTIDE SEQUENCE</scope>
    <source>
        <strain evidence="13">Rmic-2018</strain>
        <tissue evidence="13">Larvae</tissue>
    </source>
</reference>
<evidence type="ECO:0000256" key="3">
    <source>
        <dbReference type="ARBA" id="ARBA00008695"/>
    </source>
</evidence>
<evidence type="ECO:0000256" key="7">
    <source>
        <dbReference type="ARBA" id="ARBA00022824"/>
    </source>
</evidence>
<dbReference type="GO" id="GO:0051377">
    <property type="term" value="F:mannose-ethanolamine phosphotransferase activity"/>
    <property type="evidence" value="ECO:0007669"/>
    <property type="project" value="InterPro"/>
</dbReference>
<evidence type="ECO:0000256" key="5">
    <source>
        <dbReference type="ARBA" id="ARBA00022679"/>
    </source>
</evidence>
<feature type="compositionally biased region" description="Polar residues" evidence="11">
    <location>
        <begin position="508"/>
        <end position="518"/>
    </location>
</feature>
<dbReference type="GO" id="GO:0006506">
    <property type="term" value="P:GPI anchor biosynthetic process"/>
    <property type="evidence" value="ECO:0007669"/>
    <property type="project" value="UniProtKB-KW"/>
</dbReference>
<feature type="transmembrane region" description="Helical" evidence="12">
    <location>
        <begin position="6"/>
        <end position="27"/>
    </location>
</feature>
<evidence type="ECO:0000256" key="6">
    <source>
        <dbReference type="ARBA" id="ARBA00022692"/>
    </source>
</evidence>
<evidence type="ECO:0000256" key="11">
    <source>
        <dbReference type="SAM" id="MobiDB-lite"/>
    </source>
</evidence>
<feature type="compositionally biased region" description="Low complexity" evidence="11">
    <location>
        <begin position="531"/>
        <end position="545"/>
    </location>
</feature>
<protein>
    <recommendedName>
        <fullName evidence="15">GPI ethanolamine phosphate transferase 3</fullName>
    </recommendedName>
</protein>
<keyword evidence="6 12" id="KW-0812">Transmembrane</keyword>
<keyword evidence="9 12" id="KW-0472">Membrane</keyword>
<name>A0A9J6DDA4_RHIMP</name>
<dbReference type="AlphaFoldDB" id="A0A9J6DDA4"/>
<comment type="subcellular location">
    <subcellularLocation>
        <location evidence="1">Endoplasmic reticulum membrane</location>
        <topology evidence="1">Multi-pass membrane protein</topology>
    </subcellularLocation>
</comment>
<dbReference type="CDD" id="cd16023">
    <property type="entry name" value="GPI_EPT_3"/>
    <property type="match status" value="1"/>
</dbReference>
<dbReference type="VEuPathDB" id="VectorBase:LOC119176566"/>
<dbReference type="PANTHER" id="PTHR23071">
    <property type="entry name" value="PHOSPHATIDYLINOSITOL GLYCAN"/>
    <property type="match status" value="1"/>
</dbReference>
<evidence type="ECO:0000256" key="2">
    <source>
        <dbReference type="ARBA" id="ARBA00004687"/>
    </source>
</evidence>
<dbReference type="InterPro" id="IPR017850">
    <property type="entry name" value="Alkaline_phosphatase_core_sf"/>
</dbReference>
<dbReference type="Pfam" id="PF01663">
    <property type="entry name" value="Phosphodiest"/>
    <property type="match status" value="1"/>
</dbReference>
<evidence type="ECO:0000256" key="1">
    <source>
        <dbReference type="ARBA" id="ARBA00004477"/>
    </source>
</evidence>
<gene>
    <name evidence="13" type="ORF">HPB51_023939</name>
</gene>
<dbReference type="Proteomes" id="UP000821866">
    <property type="component" value="Chromosome 8"/>
</dbReference>
<evidence type="ECO:0000256" key="9">
    <source>
        <dbReference type="ARBA" id="ARBA00023136"/>
    </source>
</evidence>